<proteinExistence type="predicted"/>
<dbReference type="InterPro" id="IPR051219">
    <property type="entry name" value="Heterochromatin_chromo-domain"/>
</dbReference>
<keyword evidence="5" id="KW-0732">Signal</keyword>
<feature type="chain" id="PRO_5003855531" evidence="5">
    <location>
        <begin position="19"/>
        <end position="266"/>
    </location>
</feature>
<dbReference type="STRING" id="1072389.K1XN52"/>
<dbReference type="Pfam" id="PF01393">
    <property type="entry name" value="Chromo_shadow"/>
    <property type="match status" value="1"/>
</dbReference>
<evidence type="ECO:0000313" key="8">
    <source>
        <dbReference type="Proteomes" id="UP000006753"/>
    </source>
</evidence>
<dbReference type="GO" id="GO:0005634">
    <property type="term" value="C:nucleus"/>
    <property type="evidence" value="ECO:0007669"/>
    <property type="project" value="UniProtKB-SubCell"/>
</dbReference>
<evidence type="ECO:0000256" key="5">
    <source>
        <dbReference type="SAM" id="SignalP"/>
    </source>
</evidence>
<dbReference type="SMART" id="SM00300">
    <property type="entry name" value="ChSh"/>
    <property type="match status" value="1"/>
</dbReference>
<dbReference type="OrthoDB" id="433924at2759"/>
<gene>
    <name evidence="7" type="ORF">MBM_08125</name>
</gene>
<feature type="region of interest" description="Disordered" evidence="4">
    <location>
        <begin position="151"/>
        <end position="200"/>
    </location>
</feature>
<dbReference type="PANTHER" id="PTHR22812">
    <property type="entry name" value="CHROMOBOX PROTEIN"/>
    <property type="match status" value="1"/>
</dbReference>
<dbReference type="eggNOG" id="KOG1911">
    <property type="taxonomic scope" value="Eukaryota"/>
</dbReference>
<feature type="region of interest" description="Disordered" evidence="4">
    <location>
        <begin position="21"/>
        <end position="76"/>
    </location>
</feature>
<keyword evidence="3" id="KW-0539">Nucleus</keyword>
<dbReference type="AlphaFoldDB" id="K1XN52"/>
<dbReference type="KEGG" id="mbe:MBM_08125"/>
<dbReference type="PROSITE" id="PS00598">
    <property type="entry name" value="CHROMO_1"/>
    <property type="match status" value="1"/>
</dbReference>
<dbReference type="InterPro" id="IPR016197">
    <property type="entry name" value="Chromo-like_dom_sf"/>
</dbReference>
<evidence type="ECO:0000256" key="4">
    <source>
        <dbReference type="SAM" id="MobiDB-lite"/>
    </source>
</evidence>
<evidence type="ECO:0000259" key="6">
    <source>
        <dbReference type="PROSITE" id="PS50013"/>
    </source>
</evidence>
<dbReference type="Gene3D" id="2.40.50.40">
    <property type="match status" value="2"/>
</dbReference>
<evidence type="ECO:0000256" key="1">
    <source>
        <dbReference type="ARBA" id="ARBA00004123"/>
    </source>
</evidence>
<dbReference type="GO" id="GO:0006338">
    <property type="term" value="P:chromatin remodeling"/>
    <property type="evidence" value="ECO:0007669"/>
    <property type="project" value="UniProtKB-ARBA"/>
</dbReference>
<dbReference type="SUPFAM" id="SSF54160">
    <property type="entry name" value="Chromo domain-like"/>
    <property type="match status" value="2"/>
</dbReference>
<comment type="subunit">
    <text evidence="2">Component of the NuA4 histone acetyltransferase complex.</text>
</comment>
<dbReference type="CDD" id="cd18657">
    <property type="entry name" value="CSD_Swi6"/>
    <property type="match status" value="1"/>
</dbReference>
<name>K1XN52_MARBU</name>
<feature type="compositionally biased region" description="Acidic residues" evidence="4">
    <location>
        <begin position="67"/>
        <end position="76"/>
    </location>
</feature>
<dbReference type="OMA" id="KCPLKML"/>
<protein>
    <submittedName>
        <fullName evidence="7">Heterochromatin protein one</fullName>
    </submittedName>
</protein>
<evidence type="ECO:0000256" key="2">
    <source>
        <dbReference type="ARBA" id="ARBA00011353"/>
    </source>
</evidence>
<dbReference type="InterPro" id="IPR023780">
    <property type="entry name" value="Chromo_domain"/>
</dbReference>
<dbReference type="InterPro" id="IPR023779">
    <property type="entry name" value="Chromodomain_CS"/>
</dbReference>
<dbReference type="InterPro" id="IPR000953">
    <property type="entry name" value="Chromo/chromo_shadow_dom"/>
</dbReference>
<dbReference type="Proteomes" id="UP000006753">
    <property type="component" value="Unassembled WGS sequence"/>
</dbReference>
<accession>K1XN52</accession>
<dbReference type="EMBL" id="JH921448">
    <property type="protein sequence ID" value="EKD13924.1"/>
    <property type="molecule type" value="Genomic_DNA"/>
</dbReference>
<organism evidence="7 8">
    <name type="scientific">Marssonina brunnea f. sp. multigermtubi (strain MB_m1)</name>
    <name type="common">Marssonina leaf spot fungus</name>
    <dbReference type="NCBI Taxonomy" id="1072389"/>
    <lineage>
        <taxon>Eukaryota</taxon>
        <taxon>Fungi</taxon>
        <taxon>Dikarya</taxon>
        <taxon>Ascomycota</taxon>
        <taxon>Pezizomycotina</taxon>
        <taxon>Leotiomycetes</taxon>
        <taxon>Helotiales</taxon>
        <taxon>Drepanopezizaceae</taxon>
        <taxon>Drepanopeziza</taxon>
    </lineage>
</organism>
<dbReference type="Pfam" id="PF00385">
    <property type="entry name" value="Chromo"/>
    <property type="match status" value="1"/>
</dbReference>
<dbReference type="PROSITE" id="PS50013">
    <property type="entry name" value="CHROMO_2"/>
    <property type="match status" value="1"/>
</dbReference>
<feature type="domain" description="Chromo" evidence="6">
    <location>
        <begin position="81"/>
        <end position="132"/>
    </location>
</feature>
<comment type="subcellular location">
    <subcellularLocation>
        <location evidence="1">Nucleus</location>
    </subcellularLocation>
</comment>
<dbReference type="HOGENOM" id="CLU_045874_0_0_1"/>
<dbReference type="InterPro" id="IPR008251">
    <property type="entry name" value="Chromo_shadow_dom"/>
</dbReference>
<sequence>MMTAIAALFGIGLPCAEISDDEASEVSSNDYAPAAPIRVKPEKNSKSKSKTPVDDPEPEPVAAVESDGGDDDEEELAEDEYTVEAITNHFVDEDTGVLRFEVKWLGFEKKSDRTWEPEENLFETASEILDKYLSSVGGKEAILAAWEERKAEAGTGKKGKKRGRTSAGEKTNGTKKGRKSKEHPASGTPPLSATSAEFKPPGGTWEDAVIAIDACEGNDSNVVVYLTWKGGHKTQHPLAQVYKRCPQKMLAFYESHLVFKKNDDLS</sequence>
<dbReference type="GO" id="GO:0000792">
    <property type="term" value="C:heterochromatin"/>
    <property type="evidence" value="ECO:0007669"/>
    <property type="project" value="UniProtKB-ARBA"/>
</dbReference>
<reference evidence="7 8" key="1">
    <citation type="journal article" date="2012" name="BMC Genomics">
        <title>Sequencing the genome of Marssonina brunnea reveals fungus-poplar co-evolution.</title>
        <authorList>
            <person name="Zhu S."/>
            <person name="Cao Y.-Z."/>
            <person name="Jiang C."/>
            <person name="Tan B.-Y."/>
            <person name="Wang Z."/>
            <person name="Feng S."/>
            <person name="Zhang L."/>
            <person name="Su X.-H."/>
            <person name="Brejova B."/>
            <person name="Vinar T."/>
            <person name="Xu M."/>
            <person name="Wang M.-X."/>
            <person name="Zhang S.-G."/>
            <person name="Huang M.-R."/>
            <person name="Wu R."/>
            <person name="Zhou Y."/>
        </authorList>
    </citation>
    <scope>NUCLEOTIDE SEQUENCE [LARGE SCALE GENOMIC DNA]</scope>
    <source>
        <strain evidence="7 8">MB_m1</strain>
    </source>
</reference>
<dbReference type="InParanoid" id="K1XN52"/>
<dbReference type="SMART" id="SM00298">
    <property type="entry name" value="CHROMO"/>
    <property type="match status" value="2"/>
</dbReference>
<keyword evidence="8" id="KW-1185">Reference proteome</keyword>
<dbReference type="CDD" id="cd00024">
    <property type="entry name" value="CD_CSD"/>
    <property type="match status" value="1"/>
</dbReference>
<evidence type="ECO:0000256" key="3">
    <source>
        <dbReference type="ARBA" id="ARBA00023242"/>
    </source>
</evidence>
<evidence type="ECO:0000313" key="7">
    <source>
        <dbReference type="EMBL" id="EKD13924.1"/>
    </source>
</evidence>
<feature type="signal peptide" evidence="5">
    <location>
        <begin position="1"/>
        <end position="18"/>
    </location>
</feature>